<comment type="caution">
    <text evidence="2">The sequence shown here is derived from an EMBL/GenBank/DDBJ whole genome shotgun (WGS) entry which is preliminary data.</text>
</comment>
<gene>
    <name evidence="2" type="ORF">CIPAW_04G100800</name>
</gene>
<dbReference type="Proteomes" id="UP000811609">
    <property type="component" value="Chromosome 4"/>
</dbReference>
<sequence>MRPPKIIYGQVCFVFSKDEMVVSAAPFRYSLVLKFLRQKLTLDAIIMFIHNRWALGGTVVVSSMSKNRNVFVRLTSKEDFNKVLSQEASEINGIPYIAFHWTPSYIEDEESPIVHQIFIMILFSRS</sequence>
<accession>A0A8T1QSZ1</accession>
<evidence type="ECO:0000313" key="2">
    <source>
        <dbReference type="EMBL" id="KAG6657585.1"/>
    </source>
</evidence>
<dbReference type="AlphaFoldDB" id="A0A8T1QSZ1"/>
<keyword evidence="3" id="KW-1185">Reference proteome</keyword>
<dbReference type="EMBL" id="CM031812">
    <property type="protein sequence ID" value="KAG6657585.1"/>
    <property type="molecule type" value="Genomic_DNA"/>
</dbReference>
<protein>
    <recommendedName>
        <fullName evidence="1">DUF4283 domain-containing protein</fullName>
    </recommendedName>
</protein>
<reference evidence="2" key="1">
    <citation type="submission" date="2020-12" db="EMBL/GenBank/DDBJ databases">
        <title>WGS assembly of Carya illinoinensis cv. Pawnee.</title>
        <authorList>
            <person name="Platts A."/>
            <person name="Shu S."/>
            <person name="Wright S."/>
            <person name="Barry K."/>
            <person name="Edger P."/>
            <person name="Pires J.C."/>
            <person name="Schmutz J."/>
        </authorList>
    </citation>
    <scope>NUCLEOTIDE SEQUENCE</scope>
    <source>
        <tissue evidence="2">Leaf</tissue>
    </source>
</reference>
<proteinExistence type="predicted"/>
<evidence type="ECO:0000313" key="3">
    <source>
        <dbReference type="Proteomes" id="UP000811609"/>
    </source>
</evidence>
<evidence type="ECO:0000259" key="1">
    <source>
        <dbReference type="Pfam" id="PF14111"/>
    </source>
</evidence>
<organism evidence="2 3">
    <name type="scientific">Carya illinoinensis</name>
    <name type="common">Pecan</name>
    <dbReference type="NCBI Taxonomy" id="32201"/>
    <lineage>
        <taxon>Eukaryota</taxon>
        <taxon>Viridiplantae</taxon>
        <taxon>Streptophyta</taxon>
        <taxon>Embryophyta</taxon>
        <taxon>Tracheophyta</taxon>
        <taxon>Spermatophyta</taxon>
        <taxon>Magnoliopsida</taxon>
        <taxon>eudicotyledons</taxon>
        <taxon>Gunneridae</taxon>
        <taxon>Pentapetalae</taxon>
        <taxon>rosids</taxon>
        <taxon>fabids</taxon>
        <taxon>Fagales</taxon>
        <taxon>Juglandaceae</taxon>
        <taxon>Carya</taxon>
    </lineage>
</organism>
<feature type="domain" description="DUF4283" evidence="1">
    <location>
        <begin position="27"/>
        <end position="104"/>
    </location>
</feature>
<name>A0A8T1QSZ1_CARIL</name>
<dbReference type="Pfam" id="PF14111">
    <property type="entry name" value="DUF4283"/>
    <property type="match status" value="1"/>
</dbReference>
<dbReference type="InterPro" id="IPR025558">
    <property type="entry name" value="DUF4283"/>
</dbReference>